<gene>
    <name evidence="7" type="ORF">V565_037430</name>
</gene>
<dbReference type="HOGENOM" id="CLU_018406_4_1_1"/>
<dbReference type="Pfam" id="PF01753">
    <property type="entry name" value="zf-MYND"/>
    <property type="match status" value="1"/>
</dbReference>
<dbReference type="STRING" id="1423351.A0A074S125"/>
<evidence type="ECO:0000256" key="1">
    <source>
        <dbReference type="ARBA" id="ARBA00022723"/>
    </source>
</evidence>
<feature type="domain" description="SET" evidence="5">
    <location>
        <begin position="47"/>
        <end position="325"/>
    </location>
</feature>
<dbReference type="Gene3D" id="1.10.220.160">
    <property type="match status" value="1"/>
</dbReference>
<reference evidence="7 8" key="1">
    <citation type="submission" date="2013-12" db="EMBL/GenBank/DDBJ databases">
        <authorList>
            <person name="Cubeta M."/>
            <person name="Pakala S."/>
            <person name="Fedorova N."/>
            <person name="Thomas E."/>
            <person name="Dean R."/>
            <person name="Jabaji S."/>
            <person name="Neate S."/>
            <person name="Toda T."/>
            <person name="Tavantzis S."/>
            <person name="Vilgalys R."/>
            <person name="Bharathan N."/>
            <person name="Pakala S."/>
            <person name="Losada L.S."/>
            <person name="Zafar N."/>
            <person name="Nierman W."/>
        </authorList>
    </citation>
    <scope>NUCLEOTIDE SEQUENCE [LARGE SCALE GENOMIC DNA]</scope>
    <source>
        <strain evidence="7 8">123E</strain>
    </source>
</reference>
<keyword evidence="2 4" id="KW-0863">Zinc-finger</keyword>
<dbReference type="InterPro" id="IPR001214">
    <property type="entry name" value="SET_dom"/>
</dbReference>
<evidence type="ECO:0000256" key="2">
    <source>
        <dbReference type="ARBA" id="ARBA00022771"/>
    </source>
</evidence>
<dbReference type="Gene3D" id="6.10.140.2220">
    <property type="match status" value="1"/>
</dbReference>
<organism evidence="7 8">
    <name type="scientific">Rhizoctonia solani 123E</name>
    <dbReference type="NCBI Taxonomy" id="1423351"/>
    <lineage>
        <taxon>Eukaryota</taxon>
        <taxon>Fungi</taxon>
        <taxon>Dikarya</taxon>
        <taxon>Basidiomycota</taxon>
        <taxon>Agaricomycotina</taxon>
        <taxon>Agaricomycetes</taxon>
        <taxon>Cantharellales</taxon>
        <taxon>Ceratobasidiaceae</taxon>
        <taxon>Rhizoctonia</taxon>
    </lineage>
</organism>
<dbReference type="AlphaFoldDB" id="A0A074S125"/>
<sequence length="616" mass="67633">MFGIGAKPGEAGMRQAAWQPDGSLDAYNKTKSYIPPDGCYSDLSRCPPCEIRVGPNGRGIWTRPSLPDPFIPRSGATMLRLVPHVTALSTQYLTSHCSGCHEEQKPNRPLLRCQRCRVLSYCDQACQKYDWSFHKFECPALVAHAEKQTTDPEAGEEGGAEKPVGILVPSETVRALGRLLWLHSREKLGSVKRKEFELLESHKDKLTPSSPQTASYTRLGHALASYVSHGAPDTSKMSELGIGSAKDIVDLLSKFSANAHTLSTPSLTPIGVALSPVAALINHSCLPNCVVVFPKASESKKVPNEMLIIAIGKILPGEELTTSYVDLTLPREHRNRILQERYFFKCECPNCNLAAIIKTPFVDGRRALRCASKTCDGFLPMPKLDDPKLKKTTVKCLHCSGECIIEPPAIADAIRLGEEGLERAEELQFSDPERAFKYTSNLIPMVSRFFHPSSHPLLGLSRLHLAILISRLDSDRSVLDEAIRAAARVAAGISAILPVGHPVRAVVYAELGKLLAVDEYYPEGQEPLEPTPAQLDPKANLTWVAGDEMGIPKGFERLRLAHHTLMQARQELLIGFGHSENGGAVGKEVTELARRIEQEVTIWRRAGGGRRPVSNH</sequence>
<dbReference type="PROSITE" id="PS50280">
    <property type="entry name" value="SET"/>
    <property type="match status" value="1"/>
</dbReference>
<dbReference type="PANTHER" id="PTHR12197">
    <property type="entry name" value="HISTONE-LYSINE N-METHYLTRANSFERASE SMYD"/>
    <property type="match status" value="1"/>
</dbReference>
<keyword evidence="3" id="KW-0862">Zinc</keyword>
<protein>
    <submittedName>
        <fullName evidence="7">SET and MYND domain protein</fullName>
    </submittedName>
</protein>
<proteinExistence type="predicted"/>
<dbReference type="SUPFAM" id="SSF82199">
    <property type="entry name" value="SET domain"/>
    <property type="match status" value="1"/>
</dbReference>
<dbReference type="PANTHER" id="PTHR12197:SF251">
    <property type="entry name" value="EG:BACR7C10.4 PROTEIN"/>
    <property type="match status" value="1"/>
</dbReference>
<evidence type="ECO:0000313" key="8">
    <source>
        <dbReference type="Proteomes" id="UP000027456"/>
    </source>
</evidence>
<dbReference type="InterPro" id="IPR046341">
    <property type="entry name" value="SET_dom_sf"/>
</dbReference>
<dbReference type="Proteomes" id="UP000027456">
    <property type="component" value="Unassembled WGS sequence"/>
</dbReference>
<dbReference type="SUPFAM" id="SSF144232">
    <property type="entry name" value="HIT/MYND zinc finger-like"/>
    <property type="match status" value="1"/>
</dbReference>
<dbReference type="OrthoDB" id="265717at2759"/>
<dbReference type="EMBL" id="AZST01000079">
    <property type="protein sequence ID" value="KEP52954.1"/>
    <property type="molecule type" value="Genomic_DNA"/>
</dbReference>
<dbReference type="GO" id="GO:0005634">
    <property type="term" value="C:nucleus"/>
    <property type="evidence" value="ECO:0007669"/>
    <property type="project" value="TreeGrafter"/>
</dbReference>
<dbReference type="Pfam" id="PF00856">
    <property type="entry name" value="SET"/>
    <property type="match status" value="1"/>
</dbReference>
<comment type="caution">
    <text evidence="7">The sequence shown here is derived from an EMBL/GenBank/DDBJ whole genome shotgun (WGS) entry which is preliminary data.</text>
</comment>
<dbReference type="GO" id="GO:0008270">
    <property type="term" value="F:zinc ion binding"/>
    <property type="evidence" value="ECO:0007669"/>
    <property type="project" value="UniProtKB-KW"/>
</dbReference>
<evidence type="ECO:0000259" key="6">
    <source>
        <dbReference type="PROSITE" id="PS50865"/>
    </source>
</evidence>
<accession>A0A074S125</accession>
<dbReference type="PROSITE" id="PS50865">
    <property type="entry name" value="ZF_MYND_2"/>
    <property type="match status" value="1"/>
</dbReference>
<feature type="domain" description="MYND-type" evidence="6">
    <location>
        <begin position="97"/>
        <end position="138"/>
    </location>
</feature>
<evidence type="ECO:0000256" key="3">
    <source>
        <dbReference type="ARBA" id="ARBA00022833"/>
    </source>
</evidence>
<evidence type="ECO:0000256" key="4">
    <source>
        <dbReference type="PROSITE-ProRule" id="PRU00134"/>
    </source>
</evidence>
<dbReference type="InterPro" id="IPR002893">
    <property type="entry name" value="Znf_MYND"/>
</dbReference>
<dbReference type="InterPro" id="IPR050869">
    <property type="entry name" value="H3K4_H4K5_MeTrfase"/>
</dbReference>
<evidence type="ECO:0000313" key="7">
    <source>
        <dbReference type="EMBL" id="KEP52954.1"/>
    </source>
</evidence>
<name>A0A074S125_9AGAM</name>
<dbReference type="Gene3D" id="2.170.270.10">
    <property type="entry name" value="SET domain"/>
    <property type="match status" value="1"/>
</dbReference>
<keyword evidence="1" id="KW-0479">Metal-binding</keyword>
<keyword evidence="8" id="KW-1185">Reference proteome</keyword>
<evidence type="ECO:0000259" key="5">
    <source>
        <dbReference type="PROSITE" id="PS50280"/>
    </source>
</evidence>